<accession>A0ABT9U9E6</accession>
<keyword evidence="1" id="KW-1133">Transmembrane helix</keyword>
<keyword evidence="1" id="KW-0812">Transmembrane</keyword>
<comment type="caution">
    <text evidence="2">The sequence shown here is derived from an EMBL/GenBank/DDBJ whole genome shotgun (WGS) entry which is preliminary data.</text>
</comment>
<feature type="transmembrane region" description="Helical" evidence="1">
    <location>
        <begin position="230"/>
        <end position="253"/>
    </location>
</feature>
<proteinExistence type="predicted"/>
<protein>
    <submittedName>
        <fullName evidence="2">ABC-2 type transport system permease protein</fullName>
    </submittedName>
</protein>
<feature type="transmembrane region" description="Helical" evidence="1">
    <location>
        <begin position="153"/>
        <end position="174"/>
    </location>
</feature>
<evidence type="ECO:0000313" key="2">
    <source>
        <dbReference type="EMBL" id="MDQ0115628.1"/>
    </source>
</evidence>
<reference evidence="2 3" key="1">
    <citation type="submission" date="2023-07" db="EMBL/GenBank/DDBJ databases">
        <title>Sorghum-associated microbial communities from plants grown in Nebraska, USA.</title>
        <authorList>
            <person name="Schachtman D."/>
        </authorList>
    </citation>
    <scope>NUCLEOTIDE SEQUENCE [LARGE SCALE GENOMIC DNA]</scope>
    <source>
        <strain evidence="2 3">CC482</strain>
    </source>
</reference>
<dbReference type="Proteomes" id="UP001229346">
    <property type="component" value="Unassembled WGS sequence"/>
</dbReference>
<dbReference type="PANTHER" id="PTHR43471">
    <property type="entry name" value="ABC TRANSPORTER PERMEASE"/>
    <property type="match status" value="1"/>
</dbReference>
<dbReference type="EMBL" id="JAUSSU010000012">
    <property type="protein sequence ID" value="MDQ0115628.1"/>
    <property type="molecule type" value="Genomic_DNA"/>
</dbReference>
<evidence type="ECO:0000256" key="1">
    <source>
        <dbReference type="SAM" id="Phobius"/>
    </source>
</evidence>
<gene>
    <name evidence="2" type="ORF">J2T15_005095</name>
</gene>
<feature type="transmembrane region" description="Helical" evidence="1">
    <location>
        <begin position="180"/>
        <end position="199"/>
    </location>
</feature>
<organism evidence="2 3">
    <name type="scientific">Paenibacillus harenae</name>
    <dbReference type="NCBI Taxonomy" id="306543"/>
    <lineage>
        <taxon>Bacteria</taxon>
        <taxon>Bacillati</taxon>
        <taxon>Bacillota</taxon>
        <taxon>Bacilli</taxon>
        <taxon>Bacillales</taxon>
        <taxon>Paenibacillaceae</taxon>
        <taxon>Paenibacillus</taxon>
    </lineage>
</organism>
<sequence>MIRLFVMIQKELLELVRSFKLIWVPLVFLLLGIMQPVSSYYMPVILKQAGNLPEGAVIDIPLPDASSVMAGTLPQFGTMGLLILALVFMGAVSSERNSGAASLILVKPVTIASFILSKWSAMLILAWGSLALGYAGAWYYTELLIGSVPTKQIVSSMLIYGLWISVVMSFTLMFSTVLRSPAGAAFSSLGLAALLSLLASLLPKQAGWSPGALGGFATMIAANAEFGTSAFGWSLISSLIVIAGTLIISVGVLRASPAID</sequence>
<name>A0ABT9U9E6_PAEHA</name>
<evidence type="ECO:0000313" key="3">
    <source>
        <dbReference type="Proteomes" id="UP001229346"/>
    </source>
</evidence>
<feature type="transmembrane region" description="Helical" evidence="1">
    <location>
        <begin position="122"/>
        <end position="141"/>
    </location>
</feature>
<feature type="transmembrane region" description="Helical" evidence="1">
    <location>
        <begin position="73"/>
        <end position="92"/>
    </location>
</feature>
<keyword evidence="1" id="KW-0472">Membrane</keyword>
<dbReference type="RefSeq" id="WP_307207433.1">
    <property type="nucleotide sequence ID" value="NZ_JAUSSU010000012.1"/>
</dbReference>
<keyword evidence="3" id="KW-1185">Reference proteome</keyword>
<dbReference type="Pfam" id="PF12679">
    <property type="entry name" value="ABC2_membrane_2"/>
    <property type="match status" value="1"/>
</dbReference>
<feature type="transmembrane region" description="Helical" evidence="1">
    <location>
        <begin position="21"/>
        <end position="42"/>
    </location>
</feature>